<evidence type="ECO:0000313" key="1">
    <source>
        <dbReference type="EMBL" id="EIM94463.1"/>
    </source>
</evidence>
<gene>
    <name evidence="1" type="ORF">WQE_44268</name>
</gene>
<protein>
    <submittedName>
        <fullName evidence="1">Uncharacterized protein</fullName>
    </submittedName>
</protein>
<reference evidence="1 2" key="1">
    <citation type="journal article" date="2012" name="J. Bacteriol.">
        <title>Draft Genome Sequence of the Soil Bacterium Burkholderia terrae Strain BS001, Which Interacts with Fungal Surface Structures.</title>
        <authorList>
            <person name="Nazir R."/>
            <person name="Hansen M.A."/>
            <person name="Sorensen S."/>
            <person name="van Elsas J.D."/>
        </authorList>
    </citation>
    <scope>NUCLEOTIDE SEQUENCE [LARGE SCALE GENOMIC DNA]</scope>
    <source>
        <strain evidence="1 2">BS001</strain>
    </source>
</reference>
<organism evidence="1 2">
    <name type="scientific">Paraburkholderia hospita</name>
    <dbReference type="NCBI Taxonomy" id="169430"/>
    <lineage>
        <taxon>Bacteria</taxon>
        <taxon>Pseudomonadati</taxon>
        <taxon>Pseudomonadota</taxon>
        <taxon>Betaproteobacteria</taxon>
        <taxon>Burkholderiales</taxon>
        <taxon>Burkholderiaceae</taxon>
        <taxon>Paraburkholderia</taxon>
    </lineage>
</organism>
<name>A0ABN0F778_9BURK</name>
<dbReference type="EMBL" id="AKAU01000277">
    <property type="protein sequence ID" value="EIM94463.1"/>
    <property type="molecule type" value="Genomic_DNA"/>
</dbReference>
<comment type="caution">
    <text evidence="1">The sequence shown here is derived from an EMBL/GenBank/DDBJ whole genome shotgun (WGS) entry which is preliminary data.</text>
</comment>
<sequence length="57" mass="6695">MWTCRNCNARFAFDEVEAQTDESGFFFICRDCDYRNRLMNIGPDAAGRPQLVQRDDE</sequence>
<dbReference type="RefSeq" id="WP_009770548.1">
    <property type="nucleotide sequence ID" value="NZ_CAXUPR020000004.1"/>
</dbReference>
<keyword evidence="2" id="KW-1185">Reference proteome</keyword>
<accession>A0ABN0F778</accession>
<proteinExistence type="predicted"/>
<dbReference type="Proteomes" id="UP000004980">
    <property type="component" value="Unassembled WGS sequence"/>
</dbReference>
<evidence type="ECO:0000313" key="2">
    <source>
        <dbReference type="Proteomes" id="UP000004980"/>
    </source>
</evidence>